<organism evidence="2 3">
    <name type="scientific">Aestuariispira insulae</name>
    <dbReference type="NCBI Taxonomy" id="1461337"/>
    <lineage>
        <taxon>Bacteria</taxon>
        <taxon>Pseudomonadati</taxon>
        <taxon>Pseudomonadota</taxon>
        <taxon>Alphaproteobacteria</taxon>
        <taxon>Rhodospirillales</taxon>
        <taxon>Kiloniellaceae</taxon>
        <taxon>Aestuariispira</taxon>
    </lineage>
</organism>
<feature type="transmembrane region" description="Helical" evidence="1">
    <location>
        <begin position="61"/>
        <end position="81"/>
    </location>
</feature>
<dbReference type="RefSeq" id="WP_115938788.1">
    <property type="nucleotide sequence ID" value="NZ_QRDW01000013.1"/>
</dbReference>
<feature type="transmembrane region" description="Helical" evidence="1">
    <location>
        <begin position="155"/>
        <end position="174"/>
    </location>
</feature>
<feature type="transmembrane region" description="Helical" evidence="1">
    <location>
        <begin position="6"/>
        <end position="23"/>
    </location>
</feature>
<protein>
    <submittedName>
        <fullName evidence="2">Uncharacterized protein</fullName>
    </submittedName>
</protein>
<evidence type="ECO:0000313" key="3">
    <source>
        <dbReference type="Proteomes" id="UP000256845"/>
    </source>
</evidence>
<feature type="transmembrane region" description="Helical" evidence="1">
    <location>
        <begin position="212"/>
        <end position="230"/>
    </location>
</feature>
<feature type="transmembrane region" description="Helical" evidence="1">
    <location>
        <begin position="180"/>
        <end position="200"/>
    </location>
</feature>
<dbReference type="AlphaFoldDB" id="A0A3D9H5T8"/>
<feature type="transmembrane region" description="Helical" evidence="1">
    <location>
        <begin position="88"/>
        <end position="110"/>
    </location>
</feature>
<reference evidence="2 3" key="1">
    <citation type="submission" date="2018-07" db="EMBL/GenBank/DDBJ databases">
        <title>Genomic Encyclopedia of Type Strains, Phase III (KMG-III): the genomes of soil and plant-associated and newly described type strains.</title>
        <authorList>
            <person name="Whitman W."/>
        </authorList>
    </citation>
    <scope>NUCLEOTIDE SEQUENCE [LARGE SCALE GENOMIC DNA]</scope>
    <source>
        <strain evidence="2 3">CECT 8488</strain>
    </source>
</reference>
<comment type="caution">
    <text evidence="2">The sequence shown here is derived from an EMBL/GenBank/DDBJ whole genome shotgun (WGS) entry which is preliminary data.</text>
</comment>
<keyword evidence="1" id="KW-0472">Membrane</keyword>
<accession>A0A3D9H5T8</accession>
<dbReference type="OrthoDB" id="5457281at2"/>
<feature type="transmembrane region" description="Helical" evidence="1">
    <location>
        <begin position="30"/>
        <end position="49"/>
    </location>
</feature>
<feature type="transmembrane region" description="Helical" evidence="1">
    <location>
        <begin position="236"/>
        <end position="256"/>
    </location>
</feature>
<keyword evidence="1" id="KW-1133">Transmembrane helix</keyword>
<evidence type="ECO:0000313" key="2">
    <source>
        <dbReference type="EMBL" id="RED44812.1"/>
    </source>
</evidence>
<sequence length="272" mass="29834">MLSLIITKTVISIFTILGLSWLTERVSPRMAGLLSGYPIGTAIALYFIGYEQGAAFAVDGAVYTLAGLSATLAFVVGYYYASRRWAGWPGVFLSALCGNIAFFTACLLLRHLPDQPLIAILSPILAILFFSWLFRHIPDKRIDNPVRLGWRVLAFRAFMAAGTVITITGVAASVGPEWSGLFAAFPITVFPLFLIIHAQYGSDPIAAFVRNFPRGLGALVVYCLTIHYSYGSVGITFGTLLSFLTATIYLMIYGTFTRQRARHNRQRPSSGR</sequence>
<dbReference type="EMBL" id="QRDW01000013">
    <property type="protein sequence ID" value="RED44812.1"/>
    <property type="molecule type" value="Genomic_DNA"/>
</dbReference>
<keyword evidence="3" id="KW-1185">Reference proteome</keyword>
<evidence type="ECO:0000256" key="1">
    <source>
        <dbReference type="SAM" id="Phobius"/>
    </source>
</evidence>
<keyword evidence="1" id="KW-0812">Transmembrane</keyword>
<dbReference type="Proteomes" id="UP000256845">
    <property type="component" value="Unassembled WGS sequence"/>
</dbReference>
<gene>
    <name evidence="2" type="ORF">DFP90_11317</name>
</gene>
<feature type="transmembrane region" description="Helical" evidence="1">
    <location>
        <begin position="116"/>
        <end position="134"/>
    </location>
</feature>
<name>A0A3D9H5T8_9PROT</name>
<proteinExistence type="predicted"/>